<comment type="caution">
    <text evidence="1">The sequence shown here is derived from an EMBL/GenBank/DDBJ whole genome shotgun (WGS) entry which is preliminary data.</text>
</comment>
<evidence type="ECO:0000313" key="1">
    <source>
        <dbReference type="EMBL" id="PQF22576.1"/>
    </source>
</evidence>
<dbReference type="AlphaFoldDB" id="A0A2S7RSH4"/>
<organism evidence="1 2">
    <name type="scientific">Enterococcus mundtii</name>
    <dbReference type="NCBI Taxonomy" id="53346"/>
    <lineage>
        <taxon>Bacteria</taxon>
        <taxon>Bacillati</taxon>
        <taxon>Bacillota</taxon>
        <taxon>Bacilli</taxon>
        <taxon>Lactobacillales</taxon>
        <taxon>Enterococcaceae</taxon>
        <taxon>Enterococcus</taxon>
    </lineage>
</organism>
<reference evidence="1 2" key="1">
    <citation type="journal article" date="2018" name="Pathog. Dis.">
        <title>Whole-genome sequencing based characterization of antimicrobial resistance in Enterococcus.</title>
        <authorList>
            <person name="Tyson G."/>
        </authorList>
    </citation>
    <scope>NUCLEOTIDE SEQUENCE [LARGE SCALE GENOMIC DNA]</scope>
    <source>
        <strain evidence="1 2">CVM N55263</strain>
    </source>
</reference>
<evidence type="ECO:0000313" key="2">
    <source>
        <dbReference type="Proteomes" id="UP000237934"/>
    </source>
</evidence>
<gene>
    <name evidence="1" type="ORF">CUS89_10620</name>
</gene>
<accession>A0A2S7RSH4</accession>
<dbReference type="EMBL" id="PUAP01000030">
    <property type="protein sequence ID" value="PQF22576.1"/>
    <property type="molecule type" value="Genomic_DNA"/>
</dbReference>
<dbReference type="Proteomes" id="UP000237934">
    <property type="component" value="Unassembled WGS sequence"/>
</dbReference>
<dbReference type="RefSeq" id="WP_104872105.1">
    <property type="nucleotide sequence ID" value="NZ_PUAP01000030.1"/>
</dbReference>
<sequence length="159" mass="19356">MNWKNEESLYSARAQYLAYRILEGYGVENVRLGDFLSDIKLQSIYNQWKTNTLLIDYHFKEINEKTEQYQLSPVENDTVIRFQNQKKINNEEKESKETVNSEQWRSPELLKQVENFFRNNQWIYEWRASKHSCQKKERLKFTKVMDLVKVQSFLFILKK</sequence>
<proteinExistence type="predicted"/>
<protein>
    <submittedName>
        <fullName evidence="1">Uncharacterized protein</fullName>
    </submittedName>
</protein>
<name>A0A2S7RSH4_ENTMU</name>